<evidence type="ECO:0000256" key="7">
    <source>
        <dbReference type="ARBA" id="ARBA00023242"/>
    </source>
</evidence>
<dbReference type="InterPro" id="IPR020795">
    <property type="entry name" value="ORC3"/>
</dbReference>
<dbReference type="InterPro" id="IPR045663">
    <property type="entry name" value="ORC3_ins"/>
</dbReference>
<gene>
    <name evidence="13" type="ORF">ATANTOWER_021005</name>
</gene>
<feature type="domain" description="Origin recognition complex subunit 3 N-terminal" evidence="10">
    <location>
        <begin position="1"/>
        <end position="349"/>
    </location>
</feature>
<dbReference type="CDD" id="cd20704">
    <property type="entry name" value="Orc3"/>
    <property type="match status" value="2"/>
</dbReference>
<evidence type="ECO:0000259" key="12">
    <source>
        <dbReference type="Pfam" id="PF19675"/>
    </source>
</evidence>
<sequence length="725" mass="82144">MATSSFSRGCFVFKPSAKKKKMTVGLERYFTHGSEGSESSEVRFKICLDLWNKVKMETEALQDELNRNILDSLLEFTRKCSSTRDHSDWASQMRASEIPTAALVLGVNIPDHDMTFQSLSDLLRHSVTPHVASLQAKECGALKHLMKRVLERLMGTFVAVGDEEEEELQQTNPELQKSVHCSLTALCDWYISKTKKSSCSAPGKKRSSSVVDGQHQQPPVVIIFKDLEAFNPRVLQDFILICSRYIQRLPLMFIFGIATSPSTIQHMLPNSVSSMLCIELFQSLSCTQHLTTVIDKLILTSSFPFKLSGKVMQVLVSIFLYHDFSVRNFIKGLQLALLEHFHSQPLSSLCCRKNEAQLNVQQLGPADLERIRQLPSFKRYLKEQEEQDNLMTDDAHLKDVCQKLIKDLHKYHKNYYPILRCLHCLTSSLPRYPLGKQIRELHLICLEKNVWESEDYQSAMTLLKMLAKDELISLLQTCAEVLQPVRSKKMRNALVQLEELLAKLKLLDVAVVGTAAAEVAPSVEENLTAPVRNLQKKTDLFQLQKMLLEMNESRRSKRMSPFEILRNEAVEFVDSLVKNHLSPPESKPLYEVCYYTSSATVRRHLNATPRTSIQAALSSPYSYIQNDGLKTEDGTVSNVAPDICIAYKLHLECGRLINLYDWLEAYSTVVSAAEGSNPDSDGFGKVDEVKHARFTRAVSELEFLGFIKATRKKTDHVARLTWGGC</sequence>
<dbReference type="Pfam" id="PF07034">
    <property type="entry name" value="ORC3_N"/>
    <property type="match status" value="1"/>
</dbReference>
<dbReference type="Pfam" id="PF19675">
    <property type="entry name" value="ORC3_ins"/>
    <property type="match status" value="1"/>
</dbReference>
<evidence type="ECO:0000256" key="6">
    <source>
        <dbReference type="ARBA" id="ARBA00023125"/>
    </source>
</evidence>
<evidence type="ECO:0000313" key="13">
    <source>
        <dbReference type="EMBL" id="MED6235249.1"/>
    </source>
</evidence>
<keyword evidence="7" id="KW-0539">Nucleus</keyword>
<comment type="subcellular location">
    <subcellularLocation>
        <location evidence="1">Nucleus</location>
    </subcellularLocation>
</comment>
<feature type="domain" description="Origin recognition complex subunit 3 winged helix C-terminal" evidence="11">
    <location>
        <begin position="610"/>
        <end position="722"/>
    </location>
</feature>
<dbReference type="EMBL" id="JAHUTI010010284">
    <property type="protein sequence ID" value="MED6235249.1"/>
    <property type="molecule type" value="Genomic_DNA"/>
</dbReference>
<keyword evidence="6" id="KW-0238">DNA-binding</keyword>
<evidence type="ECO:0000256" key="5">
    <source>
        <dbReference type="ARBA" id="ARBA00022705"/>
    </source>
</evidence>
<dbReference type="PANTHER" id="PTHR12748:SF0">
    <property type="entry name" value="ORIGIN RECOGNITION COMPLEX SUBUNIT 3"/>
    <property type="match status" value="1"/>
</dbReference>
<reference evidence="13 14" key="1">
    <citation type="submission" date="2021-07" db="EMBL/GenBank/DDBJ databases">
        <authorList>
            <person name="Palmer J.M."/>
        </authorList>
    </citation>
    <scope>NUCLEOTIDE SEQUENCE [LARGE SCALE GENOMIC DNA]</scope>
    <source>
        <strain evidence="13 14">AT_MEX2019</strain>
        <tissue evidence="13">Muscle</tissue>
    </source>
</reference>
<protein>
    <recommendedName>
        <fullName evidence="3">Origin recognition complex subunit 3</fullName>
    </recommendedName>
</protein>
<keyword evidence="14" id="KW-1185">Reference proteome</keyword>
<comment type="caution">
    <text evidence="13">The sequence shown here is derived from an EMBL/GenBank/DDBJ whole genome shotgun (WGS) entry which is preliminary data.</text>
</comment>
<evidence type="ECO:0000256" key="9">
    <source>
        <dbReference type="ARBA" id="ARBA00045241"/>
    </source>
</evidence>
<feature type="domain" description="Origin recognition complex subunit 3 insertion" evidence="12">
    <location>
        <begin position="361"/>
        <end position="597"/>
    </location>
</feature>
<proteinExistence type="inferred from homology"/>
<evidence type="ECO:0000259" key="11">
    <source>
        <dbReference type="Pfam" id="PF18137"/>
    </source>
</evidence>
<dbReference type="Pfam" id="PF18137">
    <property type="entry name" value="WHD_ORC"/>
    <property type="match status" value="1"/>
</dbReference>
<keyword evidence="5" id="KW-0235">DNA replication</keyword>
<dbReference type="Proteomes" id="UP001345963">
    <property type="component" value="Unassembled WGS sequence"/>
</dbReference>
<evidence type="ECO:0000259" key="10">
    <source>
        <dbReference type="Pfam" id="PF07034"/>
    </source>
</evidence>
<comment type="similarity">
    <text evidence="2">Belongs to the ORC3 family.</text>
</comment>
<evidence type="ECO:0000256" key="1">
    <source>
        <dbReference type="ARBA" id="ARBA00004123"/>
    </source>
</evidence>
<accession>A0ABU7AB05</accession>
<evidence type="ECO:0000256" key="4">
    <source>
        <dbReference type="ARBA" id="ARBA00022553"/>
    </source>
</evidence>
<evidence type="ECO:0000256" key="8">
    <source>
        <dbReference type="ARBA" id="ARBA00026084"/>
    </source>
</evidence>
<keyword evidence="4" id="KW-0597">Phosphoprotein</keyword>
<name>A0ABU7AB05_9TELE</name>
<evidence type="ECO:0000256" key="3">
    <source>
        <dbReference type="ARBA" id="ARBA00019085"/>
    </source>
</evidence>
<dbReference type="InterPro" id="IPR045667">
    <property type="entry name" value="ORC3_N"/>
</dbReference>
<comment type="subunit">
    <text evidence="8">Component of ORC, a complex composed of at least 6 subunits: ORC1, ORC2, ORC3, ORC4, ORC5 and ORC6. ORC is regulated in a cell-cycle dependent manner. It is sequentially assembled at the exit from anaphase of mitosis and disassembled as cells enter S phase.</text>
</comment>
<dbReference type="PANTHER" id="PTHR12748">
    <property type="entry name" value="ORIGIN RECOGNITION COMPLEX SUBUNIT 3"/>
    <property type="match status" value="1"/>
</dbReference>
<comment type="function">
    <text evidence="9">Component of the origin recognition complex (ORC) that binds origins of replication. DNA-binding is ATP-dependent. The specific DNA sequences that define origins of replication have not been identified yet. ORC is required to assemble the pre-replication complex necessary to initiate DNA replication. Binds histone H3 and H4 trimethylation marks H3K9me3, H3K27me3 and H4K20me3.</text>
</comment>
<evidence type="ECO:0000313" key="14">
    <source>
        <dbReference type="Proteomes" id="UP001345963"/>
    </source>
</evidence>
<organism evidence="13 14">
    <name type="scientific">Ataeniobius toweri</name>
    <dbReference type="NCBI Taxonomy" id="208326"/>
    <lineage>
        <taxon>Eukaryota</taxon>
        <taxon>Metazoa</taxon>
        <taxon>Chordata</taxon>
        <taxon>Craniata</taxon>
        <taxon>Vertebrata</taxon>
        <taxon>Euteleostomi</taxon>
        <taxon>Actinopterygii</taxon>
        <taxon>Neopterygii</taxon>
        <taxon>Teleostei</taxon>
        <taxon>Neoteleostei</taxon>
        <taxon>Acanthomorphata</taxon>
        <taxon>Ovalentaria</taxon>
        <taxon>Atherinomorphae</taxon>
        <taxon>Cyprinodontiformes</taxon>
        <taxon>Goodeidae</taxon>
        <taxon>Ataeniobius</taxon>
    </lineage>
</organism>
<evidence type="ECO:0000256" key="2">
    <source>
        <dbReference type="ARBA" id="ARBA00010977"/>
    </source>
</evidence>
<dbReference type="InterPro" id="IPR040855">
    <property type="entry name" value="ORC_WH_C"/>
</dbReference>